<dbReference type="RefSeq" id="XP_001800543.1">
    <property type="nucleotide sequence ID" value="XM_001800491.1"/>
</dbReference>
<name>Q0UDA0_PHANO</name>
<gene>
    <name evidence="2" type="ORF">SNOG_10264</name>
</gene>
<protein>
    <submittedName>
        <fullName evidence="2">Uncharacterized protein</fullName>
    </submittedName>
</protein>
<dbReference type="GeneID" id="5977449"/>
<evidence type="ECO:0000313" key="2">
    <source>
        <dbReference type="EMBL" id="EAT82599.1"/>
    </source>
</evidence>
<sequence>MVNSDPSFSHTALARSGLRSLRMSRFSARSAAHASPAARAQYPRSATTLALTDHLMTALIHFRFITVFSDPACANATSWLEPGQHAVARRRPWIPDRIILPFYHPTNIPTETENSGVLTDALRYTDPLPMTIRPRGCDARFPAVWRWLALCLSRKGDIMDAQLSISVEEHDAGPSATHHRGAHRRGCNHLTI</sequence>
<evidence type="ECO:0000256" key="1">
    <source>
        <dbReference type="SAM" id="MobiDB-lite"/>
    </source>
</evidence>
<dbReference type="KEGG" id="pno:SNOG_10264"/>
<feature type="compositionally biased region" description="Basic residues" evidence="1">
    <location>
        <begin position="177"/>
        <end position="192"/>
    </location>
</feature>
<dbReference type="AlphaFoldDB" id="Q0UDA0"/>
<organism evidence="2 3">
    <name type="scientific">Phaeosphaeria nodorum (strain SN15 / ATCC MYA-4574 / FGSC 10173)</name>
    <name type="common">Glume blotch fungus</name>
    <name type="synonym">Parastagonospora nodorum</name>
    <dbReference type="NCBI Taxonomy" id="321614"/>
    <lineage>
        <taxon>Eukaryota</taxon>
        <taxon>Fungi</taxon>
        <taxon>Dikarya</taxon>
        <taxon>Ascomycota</taxon>
        <taxon>Pezizomycotina</taxon>
        <taxon>Dothideomycetes</taxon>
        <taxon>Pleosporomycetidae</taxon>
        <taxon>Pleosporales</taxon>
        <taxon>Pleosporineae</taxon>
        <taxon>Phaeosphaeriaceae</taxon>
        <taxon>Parastagonospora</taxon>
    </lineage>
</organism>
<dbReference type="EMBL" id="CH445340">
    <property type="protein sequence ID" value="EAT82599.1"/>
    <property type="molecule type" value="Genomic_DNA"/>
</dbReference>
<reference evidence="3" key="1">
    <citation type="journal article" date="2007" name="Plant Cell">
        <title>Dothideomycete-plant interactions illuminated by genome sequencing and EST analysis of the wheat pathogen Stagonospora nodorum.</title>
        <authorList>
            <person name="Hane J.K."/>
            <person name="Lowe R.G."/>
            <person name="Solomon P.S."/>
            <person name="Tan K.C."/>
            <person name="Schoch C.L."/>
            <person name="Spatafora J.W."/>
            <person name="Crous P.W."/>
            <person name="Kodira C."/>
            <person name="Birren B.W."/>
            <person name="Galagan J.E."/>
            <person name="Torriani S.F."/>
            <person name="McDonald B.A."/>
            <person name="Oliver R.P."/>
        </authorList>
    </citation>
    <scope>NUCLEOTIDE SEQUENCE [LARGE SCALE GENOMIC DNA]</scope>
    <source>
        <strain evidence="3">SN15 / ATCC MYA-4574 / FGSC 10173</strain>
    </source>
</reference>
<dbReference type="Proteomes" id="UP000001055">
    <property type="component" value="Unassembled WGS sequence"/>
</dbReference>
<proteinExistence type="predicted"/>
<dbReference type="VEuPathDB" id="FungiDB:JI435_442030"/>
<feature type="region of interest" description="Disordered" evidence="1">
    <location>
        <begin position="171"/>
        <end position="192"/>
    </location>
</feature>
<evidence type="ECO:0000313" key="3">
    <source>
        <dbReference type="Proteomes" id="UP000001055"/>
    </source>
</evidence>
<dbReference type="InParanoid" id="Q0UDA0"/>
<accession>Q0UDA0</accession>